<accession>A0A8C6R3B7</accession>
<proteinExistence type="predicted"/>
<keyword evidence="2" id="KW-1185">Reference proteome</keyword>
<dbReference type="Ensembl" id="ENSNGAT00000018664.1">
    <property type="protein sequence ID" value="ENSNGAP00000013089.1"/>
    <property type="gene ID" value="ENSNGAG00000014771.1"/>
</dbReference>
<sequence length="14" mass="1312">GSHLACTSAPNSAP</sequence>
<reference evidence="1" key="1">
    <citation type="submission" date="2025-08" db="UniProtKB">
        <authorList>
            <consortium name="Ensembl"/>
        </authorList>
    </citation>
    <scope>IDENTIFICATION</scope>
</reference>
<organism evidence="1 2">
    <name type="scientific">Nannospalax galili</name>
    <name type="common">Northern Israeli blind subterranean mole rat</name>
    <name type="synonym">Spalax galili</name>
    <dbReference type="NCBI Taxonomy" id="1026970"/>
    <lineage>
        <taxon>Eukaryota</taxon>
        <taxon>Metazoa</taxon>
        <taxon>Chordata</taxon>
        <taxon>Craniata</taxon>
        <taxon>Vertebrata</taxon>
        <taxon>Euteleostomi</taxon>
        <taxon>Mammalia</taxon>
        <taxon>Eutheria</taxon>
        <taxon>Euarchontoglires</taxon>
        <taxon>Glires</taxon>
        <taxon>Rodentia</taxon>
        <taxon>Myomorpha</taxon>
        <taxon>Muroidea</taxon>
        <taxon>Spalacidae</taxon>
        <taxon>Spalacinae</taxon>
        <taxon>Nannospalax</taxon>
    </lineage>
</organism>
<reference evidence="1" key="2">
    <citation type="submission" date="2025-09" db="UniProtKB">
        <authorList>
            <consortium name="Ensembl"/>
        </authorList>
    </citation>
    <scope>IDENTIFICATION</scope>
</reference>
<protein>
    <submittedName>
        <fullName evidence="1">Uncharacterized protein</fullName>
    </submittedName>
</protein>
<name>A0A8C6R3B7_NANGA</name>
<evidence type="ECO:0000313" key="2">
    <source>
        <dbReference type="Proteomes" id="UP000694381"/>
    </source>
</evidence>
<dbReference type="Proteomes" id="UP000694381">
    <property type="component" value="Unassembled WGS sequence"/>
</dbReference>
<evidence type="ECO:0000313" key="1">
    <source>
        <dbReference type="Ensembl" id="ENSNGAP00000013089.1"/>
    </source>
</evidence>